<comment type="cofactor">
    <cofactor evidence="6">
        <name>Mg(2+)</name>
        <dbReference type="ChEBI" id="CHEBI:18420"/>
    </cofactor>
    <cofactor evidence="6">
        <name>Mn(2+)</name>
        <dbReference type="ChEBI" id="CHEBI:29035"/>
    </cofactor>
    <text evidence="6">Mg(2+). Can also accept Mn(2+).</text>
</comment>
<evidence type="ECO:0000313" key="9">
    <source>
        <dbReference type="Proteomes" id="UP000528322"/>
    </source>
</evidence>
<dbReference type="GO" id="GO:0000287">
    <property type="term" value="F:magnesium ion binding"/>
    <property type="evidence" value="ECO:0007669"/>
    <property type="project" value="UniProtKB-UniRule"/>
</dbReference>
<dbReference type="InterPro" id="IPR000890">
    <property type="entry name" value="Aliphatic_acid_kin_short-chain"/>
</dbReference>
<feature type="binding site" evidence="6">
    <location>
        <position position="7"/>
    </location>
    <ligand>
        <name>Mg(2+)</name>
        <dbReference type="ChEBI" id="CHEBI:18420"/>
    </ligand>
</feature>
<dbReference type="GO" id="GO:0006083">
    <property type="term" value="P:acetate metabolic process"/>
    <property type="evidence" value="ECO:0007669"/>
    <property type="project" value="TreeGrafter"/>
</dbReference>
<protein>
    <recommendedName>
        <fullName evidence="6">Acetate kinase</fullName>
        <ecNumber evidence="6">2.7.2.1</ecNumber>
    </recommendedName>
    <alternativeName>
        <fullName evidence="6">Acetokinase</fullName>
    </alternativeName>
</protein>
<comment type="subunit">
    <text evidence="6">Homodimer.</text>
</comment>
<dbReference type="HAMAP" id="MF_00020">
    <property type="entry name" value="Acetate_kinase"/>
    <property type="match status" value="1"/>
</dbReference>
<dbReference type="AlphaFoldDB" id="A0A7W7Y3Y7"/>
<evidence type="ECO:0000256" key="2">
    <source>
        <dbReference type="ARBA" id="ARBA00022679"/>
    </source>
</evidence>
<evidence type="ECO:0000256" key="1">
    <source>
        <dbReference type="ARBA" id="ARBA00008748"/>
    </source>
</evidence>
<dbReference type="InterPro" id="IPR043129">
    <property type="entry name" value="ATPase_NBD"/>
</dbReference>
<dbReference type="PRINTS" id="PR00471">
    <property type="entry name" value="ACETATEKNASE"/>
</dbReference>
<reference evidence="8 9" key="1">
    <citation type="submission" date="2020-08" db="EMBL/GenBank/DDBJ databases">
        <title>Genomic Encyclopedia of Type Strains, Phase IV (KMG-IV): sequencing the most valuable type-strain genomes for metagenomic binning, comparative biology and taxonomic classification.</title>
        <authorList>
            <person name="Goeker M."/>
        </authorList>
    </citation>
    <scope>NUCLEOTIDE SEQUENCE [LARGE SCALE GENOMIC DNA]</scope>
    <source>
        <strain evidence="8 9">DSM 22071</strain>
    </source>
</reference>
<accession>A0A7W7Y3Y7</accession>
<evidence type="ECO:0000256" key="4">
    <source>
        <dbReference type="ARBA" id="ARBA00022777"/>
    </source>
</evidence>
<comment type="pathway">
    <text evidence="6">Metabolic intermediate biosynthesis; acetyl-CoA biosynthesis; acetyl-CoA from acetate: step 1/2.</text>
</comment>
<dbReference type="GO" id="GO:0008776">
    <property type="term" value="F:acetate kinase activity"/>
    <property type="evidence" value="ECO:0007669"/>
    <property type="project" value="UniProtKB-UniRule"/>
</dbReference>
<feature type="site" description="Transition state stabilizer" evidence="6">
    <location>
        <position position="180"/>
    </location>
</feature>
<keyword evidence="6" id="KW-0479">Metal-binding</keyword>
<evidence type="ECO:0000256" key="7">
    <source>
        <dbReference type="RuleBase" id="RU003835"/>
    </source>
</evidence>
<dbReference type="Pfam" id="PF00871">
    <property type="entry name" value="Acetate_kinase"/>
    <property type="match status" value="1"/>
</dbReference>
<feature type="active site" description="Proton donor/acceptor" evidence="6">
    <location>
        <position position="148"/>
    </location>
</feature>
<dbReference type="EC" id="2.7.2.1" evidence="6"/>
<comment type="function">
    <text evidence="6">Catalyzes the formation of acetyl phosphate from acetate and ATP. Can also catalyze the reverse reaction.</text>
</comment>
<dbReference type="CDD" id="cd24010">
    <property type="entry name" value="ASKHA_NBD_AcK_PK"/>
    <property type="match status" value="1"/>
</dbReference>
<dbReference type="Gene3D" id="3.30.420.40">
    <property type="match status" value="2"/>
</dbReference>
<keyword evidence="9" id="KW-1185">Reference proteome</keyword>
<dbReference type="PIRSF" id="PIRSF000722">
    <property type="entry name" value="Acetate_prop_kin"/>
    <property type="match status" value="1"/>
</dbReference>
<dbReference type="SUPFAM" id="SSF53067">
    <property type="entry name" value="Actin-like ATPase domain"/>
    <property type="match status" value="2"/>
</dbReference>
<dbReference type="PROSITE" id="PS01075">
    <property type="entry name" value="ACETATE_KINASE_1"/>
    <property type="match status" value="1"/>
</dbReference>
<feature type="binding site" evidence="6">
    <location>
        <begin position="283"/>
        <end position="285"/>
    </location>
    <ligand>
        <name>ATP</name>
        <dbReference type="ChEBI" id="CHEBI:30616"/>
    </ligand>
</feature>
<keyword evidence="5 6" id="KW-0067">ATP-binding</keyword>
<keyword evidence="4 6" id="KW-0418">Kinase</keyword>
<keyword evidence="6" id="KW-0460">Magnesium</keyword>
<comment type="subcellular location">
    <subcellularLocation>
        <location evidence="6">Cytoplasm</location>
    </subcellularLocation>
</comment>
<comment type="caution">
    <text evidence="8">The sequence shown here is derived from an EMBL/GenBank/DDBJ whole genome shotgun (WGS) entry which is preliminary data.</text>
</comment>
<evidence type="ECO:0000313" key="8">
    <source>
        <dbReference type="EMBL" id="MBB5021589.1"/>
    </source>
</evidence>
<evidence type="ECO:0000256" key="6">
    <source>
        <dbReference type="HAMAP-Rule" id="MF_00020"/>
    </source>
</evidence>
<keyword evidence="3 6" id="KW-0547">Nucleotide-binding</keyword>
<feature type="binding site" evidence="6">
    <location>
        <position position="14"/>
    </location>
    <ligand>
        <name>ATP</name>
        <dbReference type="ChEBI" id="CHEBI:30616"/>
    </ligand>
</feature>
<name>A0A7W7Y3Y7_9BACT</name>
<dbReference type="PANTHER" id="PTHR21060:SF15">
    <property type="entry name" value="ACETATE KINASE-RELATED"/>
    <property type="match status" value="1"/>
</dbReference>
<dbReference type="EMBL" id="JACHID010000004">
    <property type="protein sequence ID" value="MBB5021589.1"/>
    <property type="molecule type" value="Genomic_DNA"/>
</dbReference>
<feature type="site" description="Transition state stabilizer" evidence="6">
    <location>
        <position position="241"/>
    </location>
</feature>
<evidence type="ECO:0000256" key="5">
    <source>
        <dbReference type="ARBA" id="ARBA00022840"/>
    </source>
</evidence>
<dbReference type="GO" id="GO:0005737">
    <property type="term" value="C:cytoplasm"/>
    <property type="evidence" value="ECO:0007669"/>
    <property type="project" value="UniProtKB-SubCell"/>
</dbReference>
<gene>
    <name evidence="6" type="primary">ackA</name>
    <name evidence="8" type="ORF">HNR37_000901</name>
</gene>
<dbReference type="InterPro" id="IPR023865">
    <property type="entry name" value="Aliphatic_acid_kinase_CS"/>
</dbReference>
<proteinExistence type="inferred from homology"/>
<dbReference type="GO" id="GO:0006085">
    <property type="term" value="P:acetyl-CoA biosynthetic process"/>
    <property type="evidence" value="ECO:0007669"/>
    <property type="project" value="UniProtKB-UniRule"/>
</dbReference>
<dbReference type="UniPathway" id="UPA00340">
    <property type="reaction ID" value="UER00458"/>
</dbReference>
<dbReference type="InterPro" id="IPR004372">
    <property type="entry name" value="Ac/propionate_kinase"/>
</dbReference>
<organism evidence="8 9">
    <name type="scientific">Desulfurispira natronophila</name>
    <dbReference type="NCBI Taxonomy" id="682562"/>
    <lineage>
        <taxon>Bacteria</taxon>
        <taxon>Pseudomonadati</taxon>
        <taxon>Chrysiogenota</taxon>
        <taxon>Chrysiogenia</taxon>
        <taxon>Chrysiogenales</taxon>
        <taxon>Chrysiogenaceae</taxon>
        <taxon>Desulfurispira</taxon>
    </lineage>
</organism>
<comment type="similarity">
    <text evidence="1 6 7">Belongs to the acetokinase family.</text>
</comment>
<comment type="catalytic activity">
    <reaction evidence="6">
        <text>acetate + ATP = acetyl phosphate + ADP</text>
        <dbReference type="Rhea" id="RHEA:11352"/>
        <dbReference type="ChEBI" id="CHEBI:22191"/>
        <dbReference type="ChEBI" id="CHEBI:30089"/>
        <dbReference type="ChEBI" id="CHEBI:30616"/>
        <dbReference type="ChEBI" id="CHEBI:456216"/>
        <dbReference type="EC" id="2.7.2.1"/>
    </reaction>
</comment>
<sequence length="430" mass="47147">MDILALNCGSSSVKYQLYNWADRKVIAKGMVERIGIGDSFIIHEVPGRETYKDDYECSDHESAINLIVKTLTSRDNGVIDDLKNISAVGHRVVHGGEKFTRSVLIDESVLRGIEDVQDLAPLHNPPNLAGIRAADRLMPGVPQVAIFDTAFHQTMPKHSYMYAIPHNLYEDHGIRRYGFHGTSHLYVSKRAAALLGKPATRCNIITMHIGNGVSCCAIENGVSVDTSMGLTPLEGLIMGTRSGDMDPALPLFLANRLNLSPKEVDNMLNKQSGILGITGRFTDRRDVIENAQINVFSDAAKNSADERCILALEMEAYRIKKYIGSYTAALGRVDAIVFTAGVGENAGIIREKALENLESVGVILDKDKNAATFSKHGETLISAPDSPVKVYVIPTNEELVFVEDVVGVTSGTYNDHLNYEYTFAQSDYQP</sequence>
<feature type="binding site" evidence="6">
    <location>
        <begin position="208"/>
        <end position="212"/>
    </location>
    <ligand>
        <name>ATP</name>
        <dbReference type="ChEBI" id="CHEBI:30616"/>
    </ligand>
</feature>
<dbReference type="NCBIfam" id="TIGR00016">
    <property type="entry name" value="ackA"/>
    <property type="match status" value="1"/>
</dbReference>
<dbReference type="PANTHER" id="PTHR21060">
    <property type="entry name" value="ACETATE KINASE"/>
    <property type="match status" value="1"/>
</dbReference>
<feature type="binding site" evidence="6">
    <location>
        <position position="397"/>
    </location>
    <ligand>
        <name>Mg(2+)</name>
        <dbReference type="ChEBI" id="CHEBI:18420"/>
    </ligand>
</feature>
<keyword evidence="2 6" id="KW-0808">Transferase</keyword>
<feature type="binding site" evidence="6">
    <location>
        <begin position="341"/>
        <end position="345"/>
    </location>
    <ligand>
        <name>ATP</name>
        <dbReference type="ChEBI" id="CHEBI:30616"/>
    </ligand>
</feature>
<dbReference type="GO" id="GO:0005524">
    <property type="term" value="F:ATP binding"/>
    <property type="evidence" value="ECO:0007669"/>
    <property type="project" value="UniProtKB-KW"/>
</dbReference>
<dbReference type="RefSeq" id="WP_183730538.1">
    <property type="nucleotide sequence ID" value="NZ_JACHID010000004.1"/>
</dbReference>
<dbReference type="Proteomes" id="UP000528322">
    <property type="component" value="Unassembled WGS sequence"/>
</dbReference>
<keyword evidence="6" id="KW-0963">Cytoplasm</keyword>
<evidence type="ECO:0000256" key="3">
    <source>
        <dbReference type="ARBA" id="ARBA00022741"/>
    </source>
</evidence>
<feature type="binding site" evidence="6">
    <location>
        <position position="91"/>
    </location>
    <ligand>
        <name>substrate</name>
    </ligand>
</feature>